<proteinExistence type="predicted"/>
<protein>
    <submittedName>
        <fullName evidence="1">Uncharacterized protein</fullName>
    </submittedName>
</protein>
<organism evidence="1 2">
    <name type="scientific">Dendrobium chrysotoxum</name>
    <name type="common">Orchid</name>
    <dbReference type="NCBI Taxonomy" id="161865"/>
    <lineage>
        <taxon>Eukaryota</taxon>
        <taxon>Viridiplantae</taxon>
        <taxon>Streptophyta</taxon>
        <taxon>Embryophyta</taxon>
        <taxon>Tracheophyta</taxon>
        <taxon>Spermatophyta</taxon>
        <taxon>Magnoliopsida</taxon>
        <taxon>Liliopsida</taxon>
        <taxon>Asparagales</taxon>
        <taxon>Orchidaceae</taxon>
        <taxon>Epidendroideae</taxon>
        <taxon>Malaxideae</taxon>
        <taxon>Dendrobiinae</taxon>
        <taxon>Dendrobium</taxon>
    </lineage>
</organism>
<keyword evidence="2" id="KW-1185">Reference proteome</keyword>
<evidence type="ECO:0000313" key="1">
    <source>
        <dbReference type="EMBL" id="KAH0450282.1"/>
    </source>
</evidence>
<name>A0AAV7G277_DENCH</name>
<dbReference type="AlphaFoldDB" id="A0AAV7G277"/>
<dbReference type="EMBL" id="JAGFBR010000018">
    <property type="protein sequence ID" value="KAH0450282.1"/>
    <property type="molecule type" value="Genomic_DNA"/>
</dbReference>
<evidence type="ECO:0000313" key="2">
    <source>
        <dbReference type="Proteomes" id="UP000775213"/>
    </source>
</evidence>
<comment type="caution">
    <text evidence="1">The sequence shown here is derived from an EMBL/GenBank/DDBJ whole genome shotgun (WGS) entry which is preliminary data.</text>
</comment>
<sequence length="133" mass="15134">MYNQTTAAERQQQAADFSRVVNYQCYSTRNCSYVFASPVVEGCSFLQGKGNECRKNEKEHIKGSGKTSFQFFISYCTTIVSIHRFEHFLQTPNFFFRQIFCNDLVRALNCFILVNTVMSIGLSDASPSTLIHG</sequence>
<accession>A0AAV7G277</accession>
<dbReference type="Proteomes" id="UP000775213">
    <property type="component" value="Unassembled WGS sequence"/>
</dbReference>
<gene>
    <name evidence="1" type="ORF">IEQ34_020974</name>
</gene>
<reference evidence="1 2" key="1">
    <citation type="journal article" date="2021" name="Hortic Res">
        <title>Chromosome-scale assembly of the Dendrobium chrysotoxum genome enhances the understanding of orchid evolution.</title>
        <authorList>
            <person name="Zhang Y."/>
            <person name="Zhang G.Q."/>
            <person name="Zhang D."/>
            <person name="Liu X.D."/>
            <person name="Xu X.Y."/>
            <person name="Sun W.H."/>
            <person name="Yu X."/>
            <person name="Zhu X."/>
            <person name="Wang Z.W."/>
            <person name="Zhao X."/>
            <person name="Zhong W.Y."/>
            <person name="Chen H."/>
            <person name="Yin W.L."/>
            <person name="Huang T."/>
            <person name="Niu S.C."/>
            <person name="Liu Z.J."/>
        </authorList>
    </citation>
    <scope>NUCLEOTIDE SEQUENCE [LARGE SCALE GENOMIC DNA]</scope>
    <source>
        <strain evidence="1">Lindl</strain>
    </source>
</reference>